<dbReference type="InterPro" id="IPR008269">
    <property type="entry name" value="Lon_proteolytic"/>
</dbReference>
<organism evidence="4 5">
    <name type="scientific">Ignisphaera aggregans (strain DSM 17230 / JCM 13409 / AQ1.S1)</name>
    <dbReference type="NCBI Taxonomy" id="583356"/>
    <lineage>
        <taxon>Archaea</taxon>
        <taxon>Thermoproteota</taxon>
        <taxon>Thermoprotei</taxon>
        <taxon>Desulfurococcales</taxon>
        <taxon>Desulfurococcaceae</taxon>
        <taxon>Ignisphaera</taxon>
    </lineage>
</organism>
<dbReference type="STRING" id="583356.Igag_0442"/>
<reference evidence="4 5" key="1">
    <citation type="journal article" date="2010" name="Stand. Genomic Sci.">
        <title>Complete genome sequence of Ignisphaera aggregans type strain (AQ1.S1).</title>
        <authorList>
            <person name="Goker M."/>
            <person name="Held B."/>
            <person name="Lapidus A."/>
            <person name="Nolan M."/>
            <person name="Spring S."/>
            <person name="Yasawong M."/>
            <person name="Lucas S."/>
            <person name="Glavina Del Rio T."/>
            <person name="Tice H."/>
            <person name="Cheng J.F."/>
            <person name="Goodwin L."/>
            <person name="Tapia R."/>
            <person name="Pitluck S."/>
            <person name="Liolios K."/>
            <person name="Ivanova N."/>
            <person name="Mavromatis K."/>
            <person name="Mikhailova N."/>
            <person name="Pati A."/>
            <person name="Chen A."/>
            <person name="Palaniappan K."/>
            <person name="Brambilla E."/>
            <person name="Land M."/>
            <person name="Hauser L."/>
            <person name="Chang Y.J."/>
            <person name="Jeffries C.D."/>
            <person name="Brettin T."/>
            <person name="Detter J.C."/>
            <person name="Han C."/>
            <person name="Rohde M."/>
            <person name="Sikorski J."/>
            <person name="Woyke T."/>
            <person name="Bristow J."/>
            <person name="Eisen J.A."/>
            <person name="Markowitz V."/>
            <person name="Hugenholtz P."/>
            <person name="Kyrpides N.C."/>
            <person name="Klenk H.P."/>
        </authorList>
    </citation>
    <scope>NUCLEOTIDE SEQUENCE [LARGE SCALE GENOMIC DNA]</scope>
    <source>
        <strain evidence="5">DSM 17230 / JCM 13409 / AQ1.S1</strain>
    </source>
</reference>
<evidence type="ECO:0000313" key="4">
    <source>
        <dbReference type="EMBL" id="ADM27280.1"/>
    </source>
</evidence>
<dbReference type="GO" id="GO:0006508">
    <property type="term" value="P:proteolysis"/>
    <property type="evidence" value="ECO:0007669"/>
    <property type="project" value="InterPro"/>
</dbReference>
<keyword evidence="5" id="KW-1185">Reference proteome</keyword>
<keyword evidence="2" id="KW-0472">Membrane</keyword>
<dbReference type="PRINTS" id="PR00830">
    <property type="entry name" value="ENDOLAPTASE"/>
</dbReference>
<dbReference type="AlphaFoldDB" id="E0SRK5"/>
<feature type="domain" description="Lon proteolytic" evidence="3">
    <location>
        <begin position="123"/>
        <end position="192"/>
    </location>
</feature>
<keyword evidence="2" id="KW-0812">Transmembrane</keyword>
<evidence type="ECO:0000256" key="1">
    <source>
        <dbReference type="ARBA" id="ARBA00004141"/>
    </source>
</evidence>
<dbReference type="InterPro" id="IPR014721">
    <property type="entry name" value="Ribsml_uS5_D2-typ_fold_subgr"/>
</dbReference>
<comment type="subcellular location">
    <subcellularLocation>
        <location evidence="1">Membrane</location>
        <topology evidence="1">Multi-pass membrane protein</topology>
    </subcellularLocation>
</comment>
<feature type="transmembrane region" description="Helical" evidence="2">
    <location>
        <begin position="510"/>
        <end position="530"/>
    </location>
</feature>
<proteinExistence type="predicted"/>
<feature type="transmembrane region" description="Helical" evidence="2">
    <location>
        <begin position="12"/>
        <end position="31"/>
    </location>
</feature>
<evidence type="ECO:0000259" key="3">
    <source>
        <dbReference type="Pfam" id="PF05362"/>
    </source>
</evidence>
<keyword evidence="2" id="KW-1133">Transmembrane helix</keyword>
<dbReference type="Proteomes" id="UP000001304">
    <property type="component" value="Chromosome"/>
</dbReference>
<accession>E0SRK5</accession>
<evidence type="ECO:0000313" key="5">
    <source>
        <dbReference type="Proteomes" id="UP000001304"/>
    </source>
</evidence>
<dbReference type="Gene3D" id="3.30.230.10">
    <property type="match status" value="1"/>
</dbReference>
<gene>
    <name evidence="4" type="ordered locus">Igag_0442</name>
</gene>
<evidence type="ECO:0000256" key="2">
    <source>
        <dbReference type="SAM" id="Phobius"/>
    </source>
</evidence>
<dbReference type="BioCyc" id="IAGG583356:GHAH-445-MONOMER"/>
<dbReference type="EMBL" id="CP002098">
    <property type="protein sequence ID" value="ADM27280.1"/>
    <property type="molecule type" value="Genomic_DNA"/>
</dbReference>
<dbReference type="MEROPS" id="S16.A12"/>
<feature type="transmembrane region" description="Helical" evidence="2">
    <location>
        <begin position="542"/>
        <end position="562"/>
    </location>
</feature>
<dbReference type="KEGG" id="iag:Igag_0442"/>
<feature type="transmembrane region" description="Helical" evidence="2">
    <location>
        <begin position="574"/>
        <end position="592"/>
    </location>
</feature>
<dbReference type="GO" id="GO:0016020">
    <property type="term" value="C:membrane"/>
    <property type="evidence" value="ECO:0007669"/>
    <property type="project" value="UniProtKB-SubCell"/>
</dbReference>
<dbReference type="Pfam" id="PF05362">
    <property type="entry name" value="Lon_C"/>
    <property type="match status" value="1"/>
</dbReference>
<dbReference type="GO" id="GO:0004252">
    <property type="term" value="F:serine-type endopeptidase activity"/>
    <property type="evidence" value="ECO:0007669"/>
    <property type="project" value="InterPro"/>
</dbReference>
<dbReference type="HOGENOM" id="CLU_027628_0_0_2"/>
<dbReference type="InterPro" id="IPR020568">
    <property type="entry name" value="Ribosomal_Su5_D2-typ_SF"/>
</dbReference>
<feature type="transmembrane region" description="Helical" evidence="2">
    <location>
        <begin position="667"/>
        <end position="691"/>
    </location>
</feature>
<dbReference type="GO" id="GO:0004176">
    <property type="term" value="F:ATP-dependent peptidase activity"/>
    <property type="evidence" value="ECO:0007669"/>
    <property type="project" value="InterPro"/>
</dbReference>
<sequence length="700" mass="77165">MLRILGNTSIKLLVTLVLISLIILSSNILTLNSFSIVDESRHVVIVAVSTLPNGSYTGVSADLYVRVVCPGSGHVYVETYPLSEIDLQASTRIAALVASQIANRSFYSCDFFTSIKSDSPIIGGPSASGVTAVAFTAALLGMPLNESIVMTGMIMPDGSIGPVGGLKYKLEAAASRGAKIFLVPYGQTTDVEYRVVTTRRGPFIYQQIVPVTIDLISYGHQLGVEVIPVANVYEALQIFTNGLFRAPTPRINTEVIDKVNNMLKPVLSIWIDNISKHIDNIINESKSIESKALNSFSGWTRYYIINALSNIDNMMNSYISTAKSLADSGQLYSSSSSYFSALIYAYWRLYLLKSILNNSYIANQATSINSSIYRIIDNVNTYIMYRPIVDLTTLSIAINTLDRAYEALIYLNRSLASQDILTSSQLLAYSSARLYTANLWLSLFNYSYTGTEISSSDIDNMSIYVEALARNIYSYIISFSSSIQLPQDIFSEASTRYEMMVESKRSLDKLTLGISSISYMYLTLISVFTQNLDATIDALNRTIGITLTLLGNAIPIDVPLYMDLIKTYSGDKQTAIYMLARLSMLLSIYRIIHGTAMGRLYTTTSPQTVQQYTNVCIITPITILSISTTTIPMCITTTTSLYTSSISSRETITLTITHTEKAMATNIFLFDIVAIAILTLVLGLLLGIIIFRSSVVRRYS</sequence>
<name>E0SRK5_IGNAA</name>
<protein>
    <recommendedName>
        <fullName evidence="3">Lon proteolytic domain-containing protein</fullName>
    </recommendedName>
</protein>
<dbReference type="SUPFAM" id="SSF54211">
    <property type="entry name" value="Ribosomal protein S5 domain 2-like"/>
    <property type="match status" value="1"/>
</dbReference>